<keyword evidence="3" id="KW-1185">Reference proteome</keyword>
<name>A0ABY5ALB0_9CYAN</name>
<dbReference type="InterPro" id="IPR036732">
    <property type="entry name" value="AFP_Neu5c_C_sf"/>
</dbReference>
<dbReference type="EC" id="2.5.1.97" evidence="2"/>
<dbReference type="PANTHER" id="PTHR42966:SF2">
    <property type="entry name" value="PSEUDAMINIC ACID SYNTHASE"/>
    <property type="match status" value="1"/>
</dbReference>
<dbReference type="SUPFAM" id="SSF51569">
    <property type="entry name" value="Aldolase"/>
    <property type="match status" value="1"/>
</dbReference>
<dbReference type="InterPro" id="IPR006190">
    <property type="entry name" value="SAF_AFP_Neu5Ac"/>
</dbReference>
<keyword evidence="2" id="KW-0808">Transferase</keyword>
<dbReference type="SMART" id="SM00858">
    <property type="entry name" value="SAF"/>
    <property type="match status" value="1"/>
</dbReference>
<dbReference type="Pfam" id="PF08666">
    <property type="entry name" value="SAF"/>
    <property type="match status" value="1"/>
</dbReference>
<dbReference type="Gene3D" id="3.20.20.70">
    <property type="entry name" value="Aldolase class I"/>
    <property type="match status" value="1"/>
</dbReference>
<sequence length="355" mass="39105">MPTAIQISHRTVSQQHSPFIIAEMSGNHNQSLDRALAIVEAAAKAGVHALKLQTYTADTMTLDLDEGEFFIDDPNSLWHGQSLYQLYQQAYTPWEWHEPILKRCQELGIIGFSTPFDETAVDFLESLEVPCYKIASFENTDIPLIRKVVSTGKPLIISTGMATVAELDETVRAAREAGCQDLVLLKCTSTYPATPENSNLLTIPHLRELFDVQVGLSDHTMGVGAAVASVALGATVIEKHFTLARADGGVDSTFSMEPQEMAQLVIESERAWQALGRVQYGSTKAEEASLVFRRSLYVVKDMKAGEVFTQENLKAVRPGLGLPPKHYSILLGQRVQRSIKAGTPVSYELLRCLKV</sequence>
<dbReference type="InterPro" id="IPR013132">
    <property type="entry name" value="PseI/NeuA/B-like_N"/>
</dbReference>
<dbReference type="InterPro" id="IPR051690">
    <property type="entry name" value="PseI-like"/>
</dbReference>
<feature type="domain" description="AFP-like" evidence="1">
    <location>
        <begin position="295"/>
        <end position="353"/>
    </location>
</feature>
<dbReference type="SUPFAM" id="SSF51269">
    <property type="entry name" value="AFP III-like domain"/>
    <property type="match status" value="1"/>
</dbReference>
<dbReference type="InterPro" id="IPR020030">
    <property type="entry name" value="Pseudaminic_synth_PseI"/>
</dbReference>
<dbReference type="GO" id="GO:0016740">
    <property type="term" value="F:transferase activity"/>
    <property type="evidence" value="ECO:0007669"/>
    <property type="project" value="UniProtKB-KW"/>
</dbReference>
<dbReference type="EMBL" id="CP098611">
    <property type="protein sequence ID" value="USR89927.1"/>
    <property type="molecule type" value="Genomic_DNA"/>
</dbReference>
<dbReference type="PANTHER" id="PTHR42966">
    <property type="entry name" value="N-ACETYLNEURAMINATE SYNTHASE"/>
    <property type="match status" value="1"/>
</dbReference>
<dbReference type="InterPro" id="IPR013785">
    <property type="entry name" value="Aldolase_TIM"/>
</dbReference>
<dbReference type="Gene3D" id="3.90.1210.10">
    <property type="entry name" value="Antifreeze-like/N-acetylneuraminic acid synthase C-terminal domain"/>
    <property type="match status" value="1"/>
</dbReference>
<dbReference type="RefSeq" id="WP_252661314.1">
    <property type="nucleotide sequence ID" value="NZ_CP098611.1"/>
</dbReference>
<evidence type="ECO:0000313" key="3">
    <source>
        <dbReference type="Proteomes" id="UP001056708"/>
    </source>
</evidence>
<gene>
    <name evidence="2" type="primary">pseI</name>
    <name evidence="2" type="ORF">NEA10_13815</name>
</gene>
<proteinExistence type="predicted"/>
<dbReference type="NCBIfam" id="TIGR03586">
    <property type="entry name" value="PseI"/>
    <property type="match status" value="1"/>
</dbReference>
<evidence type="ECO:0000313" key="2">
    <source>
        <dbReference type="EMBL" id="USR89927.1"/>
    </source>
</evidence>
<dbReference type="PROSITE" id="PS50844">
    <property type="entry name" value="AFP_LIKE"/>
    <property type="match status" value="1"/>
</dbReference>
<evidence type="ECO:0000259" key="1">
    <source>
        <dbReference type="PROSITE" id="PS50844"/>
    </source>
</evidence>
<dbReference type="Proteomes" id="UP001056708">
    <property type="component" value="Chromosome"/>
</dbReference>
<dbReference type="InterPro" id="IPR057736">
    <property type="entry name" value="SAF_PseI/NeuA/NeuB"/>
</dbReference>
<organism evidence="2 3">
    <name type="scientific">Phormidium yuhuli AB48</name>
    <dbReference type="NCBI Taxonomy" id="2940671"/>
    <lineage>
        <taxon>Bacteria</taxon>
        <taxon>Bacillati</taxon>
        <taxon>Cyanobacteriota</taxon>
        <taxon>Cyanophyceae</taxon>
        <taxon>Oscillatoriophycideae</taxon>
        <taxon>Oscillatoriales</taxon>
        <taxon>Oscillatoriaceae</taxon>
        <taxon>Phormidium</taxon>
        <taxon>Phormidium yuhuli</taxon>
    </lineage>
</organism>
<dbReference type="Pfam" id="PF03102">
    <property type="entry name" value="NeuB"/>
    <property type="match status" value="1"/>
</dbReference>
<protein>
    <submittedName>
        <fullName evidence="2">Pseudaminic acid synthase</fullName>
        <ecNumber evidence="2">2.5.1.97</ecNumber>
    </submittedName>
</protein>
<accession>A0ABY5ALB0</accession>
<reference evidence="2" key="1">
    <citation type="submission" date="2022-06" db="EMBL/GenBank/DDBJ databases">
        <title>Genome sequence of Phormidium yuhuli AB48 isolated from an industrial photobioreactor environment.</title>
        <authorList>
            <person name="Qiu Y."/>
            <person name="Noonan A.J.C."/>
            <person name="Dofher K."/>
            <person name="Koch M."/>
            <person name="Kieft B."/>
            <person name="Lin X."/>
            <person name="Ziels R.M."/>
            <person name="Hallam S.J."/>
        </authorList>
    </citation>
    <scope>NUCLEOTIDE SEQUENCE</scope>
    <source>
        <strain evidence="2">AB48</strain>
    </source>
</reference>
<dbReference type="InterPro" id="IPR013974">
    <property type="entry name" value="SAF"/>
</dbReference>
<dbReference type="CDD" id="cd11615">
    <property type="entry name" value="SAF_NeuB_like"/>
    <property type="match status" value="1"/>
</dbReference>